<sequence>MSTPMTLERPEVTLGPLRWVGARAAVGAARVLATQQPARIRRVLARLARGARPADYDQALAARQAVMAVSLTCRGARGCVPRSIATMLMCRLSGTVPTWCVGVRSLAPFAAHAWVEVDGVMVGESVPPGYLRTLLSVGRAADHSEVS</sequence>
<evidence type="ECO:0000313" key="3">
    <source>
        <dbReference type="Proteomes" id="UP001201873"/>
    </source>
</evidence>
<dbReference type="InterPro" id="IPR053521">
    <property type="entry name" value="McjB-like"/>
</dbReference>
<evidence type="ECO:0000259" key="1">
    <source>
        <dbReference type="Pfam" id="PF13471"/>
    </source>
</evidence>
<accession>A0ABT0JUP9</accession>
<reference evidence="2 3" key="1">
    <citation type="submission" date="2022-04" db="EMBL/GenBank/DDBJ databases">
        <title>Genome diversity in the genus Frankia.</title>
        <authorList>
            <person name="Carlos-Shanley C."/>
            <person name="Hahn D."/>
        </authorList>
    </citation>
    <scope>NUCLEOTIDE SEQUENCE [LARGE SCALE GENOMIC DNA]</scope>
    <source>
        <strain evidence="2 3">Ag45/Mut15</strain>
    </source>
</reference>
<dbReference type="InterPro" id="IPR032708">
    <property type="entry name" value="McjB_C"/>
</dbReference>
<protein>
    <submittedName>
        <fullName evidence="2">Lasso peptide biosynthesis B2 protein</fullName>
    </submittedName>
</protein>
<gene>
    <name evidence="2" type="ORF">MXD59_05670</name>
</gene>
<keyword evidence="3" id="KW-1185">Reference proteome</keyword>
<dbReference type="Pfam" id="PF13471">
    <property type="entry name" value="Transglut_core3"/>
    <property type="match status" value="1"/>
</dbReference>
<dbReference type="EMBL" id="JALKFT010000004">
    <property type="protein sequence ID" value="MCK9875272.1"/>
    <property type="molecule type" value="Genomic_DNA"/>
</dbReference>
<evidence type="ECO:0000313" key="2">
    <source>
        <dbReference type="EMBL" id="MCK9875272.1"/>
    </source>
</evidence>
<feature type="domain" description="Microcin J25-processing protein McjB C-terminal" evidence="1">
    <location>
        <begin position="24"/>
        <end position="127"/>
    </location>
</feature>
<proteinExistence type="predicted"/>
<name>A0ABT0JUP9_9ACTN</name>
<organism evidence="2 3">
    <name type="scientific">Frankia umida</name>
    <dbReference type="NCBI Taxonomy" id="573489"/>
    <lineage>
        <taxon>Bacteria</taxon>
        <taxon>Bacillati</taxon>
        <taxon>Actinomycetota</taxon>
        <taxon>Actinomycetes</taxon>
        <taxon>Frankiales</taxon>
        <taxon>Frankiaceae</taxon>
        <taxon>Frankia</taxon>
    </lineage>
</organism>
<dbReference type="Proteomes" id="UP001201873">
    <property type="component" value="Unassembled WGS sequence"/>
</dbReference>
<dbReference type="NCBIfam" id="NF033537">
    <property type="entry name" value="lasso_biosyn_B2"/>
    <property type="match status" value="1"/>
</dbReference>
<comment type="caution">
    <text evidence="2">The sequence shown here is derived from an EMBL/GenBank/DDBJ whole genome shotgun (WGS) entry which is preliminary data.</text>
</comment>